<organism evidence="6">
    <name type="scientific">marine metagenome</name>
    <dbReference type="NCBI Taxonomy" id="408172"/>
    <lineage>
        <taxon>unclassified sequences</taxon>
        <taxon>metagenomes</taxon>
        <taxon>ecological metagenomes</taxon>
    </lineage>
</organism>
<dbReference type="AlphaFoldDB" id="A0A381SRY9"/>
<dbReference type="PANTHER" id="PTHR42847:SF4">
    <property type="entry name" value="ALKANESULFONATE MONOOXYGENASE-RELATED"/>
    <property type="match status" value="1"/>
</dbReference>
<dbReference type="NCBIfam" id="TIGR03619">
    <property type="entry name" value="F420_Rv2161c"/>
    <property type="match status" value="1"/>
</dbReference>
<dbReference type="GO" id="GO:0008726">
    <property type="term" value="F:alkanesulfonate monooxygenase activity"/>
    <property type="evidence" value="ECO:0007669"/>
    <property type="project" value="TreeGrafter"/>
</dbReference>
<dbReference type="Pfam" id="PF00296">
    <property type="entry name" value="Bac_luciferase"/>
    <property type="match status" value="1"/>
</dbReference>
<dbReference type="InterPro" id="IPR050172">
    <property type="entry name" value="SsuD_RutA_monooxygenase"/>
</dbReference>
<dbReference type="InterPro" id="IPR019921">
    <property type="entry name" value="Lucif-like_OxRdtase_Rv2161c"/>
</dbReference>
<evidence type="ECO:0000259" key="5">
    <source>
        <dbReference type="Pfam" id="PF00296"/>
    </source>
</evidence>
<dbReference type="EMBL" id="UINC01003411">
    <property type="protein sequence ID" value="SVA06098.1"/>
    <property type="molecule type" value="Genomic_DNA"/>
</dbReference>
<keyword evidence="2" id="KW-0288">FMN</keyword>
<evidence type="ECO:0000256" key="2">
    <source>
        <dbReference type="ARBA" id="ARBA00022643"/>
    </source>
</evidence>
<dbReference type="PANTHER" id="PTHR42847">
    <property type="entry name" value="ALKANESULFONATE MONOOXYGENASE"/>
    <property type="match status" value="1"/>
</dbReference>
<feature type="domain" description="Luciferase-like" evidence="5">
    <location>
        <begin position="9"/>
        <end position="248"/>
    </location>
</feature>
<accession>A0A381SRY9</accession>
<evidence type="ECO:0000256" key="3">
    <source>
        <dbReference type="ARBA" id="ARBA00023002"/>
    </source>
</evidence>
<reference evidence="6" key="1">
    <citation type="submission" date="2018-05" db="EMBL/GenBank/DDBJ databases">
        <authorList>
            <person name="Lanie J.A."/>
            <person name="Ng W.-L."/>
            <person name="Kazmierczak K.M."/>
            <person name="Andrzejewski T.M."/>
            <person name="Davidsen T.M."/>
            <person name="Wayne K.J."/>
            <person name="Tettelin H."/>
            <person name="Glass J.I."/>
            <person name="Rusch D."/>
            <person name="Podicherti R."/>
            <person name="Tsui H.-C.T."/>
            <person name="Winkler M.E."/>
        </authorList>
    </citation>
    <scope>NUCLEOTIDE SEQUENCE</scope>
</reference>
<dbReference type="InterPro" id="IPR011251">
    <property type="entry name" value="Luciferase-like_dom"/>
</dbReference>
<protein>
    <recommendedName>
        <fullName evidence="5">Luciferase-like domain-containing protein</fullName>
    </recommendedName>
</protein>
<dbReference type="GO" id="GO:0046306">
    <property type="term" value="P:alkanesulfonate catabolic process"/>
    <property type="evidence" value="ECO:0007669"/>
    <property type="project" value="TreeGrafter"/>
</dbReference>
<sequence length="289" mass="32116">MMRIGAVFPQTEAGTDVAAIKEYVQSVEALGFDHILAFDHILGANASSRPGWSGAYQHTDSFYEPITFYSYVAGISKHLELATGVIILPQRQTALFAKQSAILDLLSGGRLRLGIGTGWNQVEYEALGENFHNRGKRSEEQIHLLRKLWANELVTFQGDHHIVTDAGLNPLPPRKSIPIWFGGMATPVLRRVAKIGDGWLPQGSPNDANKINFERLSQYLESNNRSMEDIGIEGRISLNMTNTEIQKDFFAWGKLGATHVSVNTMNLGLQFPQEHLESLSNFINIARNS</sequence>
<proteinExistence type="predicted"/>
<gene>
    <name evidence="6" type="ORF">METZ01_LOCUS58952</name>
</gene>
<evidence type="ECO:0000256" key="1">
    <source>
        <dbReference type="ARBA" id="ARBA00022630"/>
    </source>
</evidence>
<name>A0A381SRY9_9ZZZZ</name>
<evidence type="ECO:0000256" key="4">
    <source>
        <dbReference type="ARBA" id="ARBA00023033"/>
    </source>
</evidence>
<dbReference type="InterPro" id="IPR036661">
    <property type="entry name" value="Luciferase-like_sf"/>
</dbReference>
<keyword evidence="1" id="KW-0285">Flavoprotein</keyword>
<keyword evidence="3" id="KW-0560">Oxidoreductase</keyword>
<dbReference type="Gene3D" id="3.20.20.30">
    <property type="entry name" value="Luciferase-like domain"/>
    <property type="match status" value="1"/>
</dbReference>
<keyword evidence="4" id="KW-0503">Monooxygenase</keyword>
<dbReference type="SUPFAM" id="SSF51679">
    <property type="entry name" value="Bacterial luciferase-like"/>
    <property type="match status" value="1"/>
</dbReference>
<evidence type="ECO:0000313" key="6">
    <source>
        <dbReference type="EMBL" id="SVA06098.1"/>
    </source>
</evidence>